<organism evidence="1 2">
    <name type="scientific">Panagrolaimus sp. JU765</name>
    <dbReference type="NCBI Taxonomy" id="591449"/>
    <lineage>
        <taxon>Eukaryota</taxon>
        <taxon>Metazoa</taxon>
        <taxon>Ecdysozoa</taxon>
        <taxon>Nematoda</taxon>
        <taxon>Chromadorea</taxon>
        <taxon>Rhabditida</taxon>
        <taxon>Tylenchina</taxon>
        <taxon>Panagrolaimomorpha</taxon>
        <taxon>Panagrolaimoidea</taxon>
        <taxon>Panagrolaimidae</taxon>
        <taxon>Panagrolaimus</taxon>
    </lineage>
</organism>
<evidence type="ECO:0000313" key="2">
    <source>
        <dbReference type="WBParaSite" id="JU765_v2.g3258.t1"/>
    </source>
</evidence>
<sequence length="266" mass="30409">MASFADAQYQCQQQGGNLVDIDSQFTNMMLKTKAKEHNWENFWIGATLTKVYNDAGMVKIWIWEGLRKLVDFNDWAFNEPSNKGGCVAVKADDGYWFAEDCETKKNYICSTPMMIDECDNEWTYFITTRKCYKVYYHSDWTTAESNCVAQGAHLVSIHSKEEDLFVQDLSHCGVTLDVNTKSTIIGLYTTTNDNSRWNWSDGSSTNYVPWPPGEPNYPGKEKCGSIFTDQSTDNPNGFVGYWNNMPCDAQERDYVCMKSSVQVQIK</sequence>
<dbReference type="Proteomes" id="UP000887576">
    <property type="component" value="Unplaced"/>
</dbReference>
<evidence type="ECO:0000313" key="1">
    <source>
        <dbReference type="Proteomes" id="UP000887576"/>
    </source>
</evidence>
<name>A0AC34R4G0_9BILA</name>
<protein>
    <submittedName>
        <fullName evidence="2">C-type lectin domain-containing protein</fullName>
    </submittedName>
</protein>
<reference evidence="2" key="1">
    <citation type="submission" date="2022-11" db="UniProtKB">
        <authorList>
            <consortium name="WormBaseParasite"/>
        </authorList>
    </citation>
    <scope>IDENTIFICATION</scope>
</reference>
<dbReference type="WBParaSite" id="JU765_v2.g3258.t1">
    <property type="protein sequence ID" value="JU765_v2.g3258.t1"/>
    <property type="gene ID" value="JU765_v2.g3258"/>
</dbReference>
<proteinExistence type="predicted"/>
<accession>A0AC34R4G0</accession>